<reference evidence="4 5" key="1">
    <citation type="submission" date="2017-11" db="EMBL/GenBank/DDBJ databases">
        <title>Draft genome sequence of Mitsuaria sp. HWN-4.</title>
        <authorList>
            <person name="Gundlapally S.R."/>
        </authorList>
    </citation>
    <scope>NUCLEOTIDE SEQUENCE [LARGE SCALE GENOMIC DNA]</scope>
    <source>
        <strain evidence="4 5">HWN-4</strain>
    </source>
</reference>
<dbReference type="OrthoDB" id="9799092at2"/>
<evidence type="ECO:0000256" key="2">
    <source>
        <dbReference type="ARBA" id="ARBA00023315"/>
    </source>
</evidence>
<dbReference type="Gene3D" id="3.40.630.30">
    <property type="match status" value="1"/>
</dbReference>
<dbReference type="PANTHER" id="PTHR43072:SF23">
    <property type="entry name" value="UPF0039 PROTEIN C11D3.02C"/>
    <property type="match status" value="1"/>
</dbReference>
<proteinExistence type="predicted"/>
<keyword evidence="2" id="KW-0012">Acyltransferase</keyword>
<dbReference type="InterPro" id="IPR000182">
    <property type="entry name" value="GNAT_dom"/>
</dbReference>
<dbReference type="CDD" id="cd04301">
    <property type="entry name" value="NAT_SF"/>
    <property type="match status" value="1"/>
</dbReference>
<dbReference type="PANTHER" id="PTHR43072">
    <property type="entry name" value="N-ACETYLTRANSFERASE"/>
    <property type="match status" value="1"/>
</dbReference>
<organism evidence="4 5">
    <name type="scientific">Roseateles chitinivorans</name>
    <dbReference type="NCBI Taxonomy" id="2917965"/>
    <lineage>
        <taxon>Bacteria</taxon>
        <taxon>Pseudomonadati</taxon>
        <taxon>Pseudomonadota</taxon>
        <taxon>Betaproteobacteria</taxon>
        <taxon>Burkholderiales</taxon>
        <taxon>Sphaerotilaceae</taxon>
        <taxon>Roseateles</taxon>
    </lineage>
</organism>
<name>A0A2G9C5T9_9BURK</name>
<protein>
    <submittedName>
        <fullName evidence="4">N-acetyltransferase</fullName>
    </submittedName>
</protein>
<dbReference type="GO" id="GO:0016747">
    <property type="term" value="F:acyltransferase activity, transferring groups other than amino-acyl groups"/>
    <property type="evidence" value="ECO:0007669"/>
    <property type="project" value="InterPro"/>
</dbReference>
<dbReference type="SUPFAM" id="SSF55729">
    <property type="entry name" value="Acyl-CoA N-acyltransferases (Nat)"/>
    <property type="match status" value="1"/>
</dbReference>
<dbReference type="AlphaFoldDB" id="A0A2G9C5T9"/>
<keyword evidence="1 4" id="KW-0808">Transferase</keyword>
<gene>
    <name evidence="4" type="ORF">CS062_18210</name>
</gene>
<feature type="domain" description="N-acetyltransferase" evidence="3">
    <location>
        <begin position="33"/>
        <end position="210"/>
    </location>
</feature>
<keyword evidence="5" id="KW-1185">Reference proteome</keyword>
<dbReference type="RefSeq" id="WP_099863007.1">
    <property type="nucleotide sequence ID" value="NZ_PEOG01000054.1"/>
</dbReference>
<dbReference type="PROSITE" id="PS51186">
    <property type="entry name" value="GNAT"/>
    <property type="match status" value="1"/>
</dbReference>
<evidence type="ECO:0000256" key="1">
    <source>
        <dbReference type="ARBA" id="ARBA00022679"/>
    </source>
</evidence>
<evidence type="ECO:0000313" key="5">
    <source>
        <dbReference type="Proteomes" id="UP000231501"/>
    </source>
</evidence>
<dbReference type="Proteomes" id="UP000231501">
    <property type="component" value="Unassembled WGS sequence"/>
</dbReference>
<dbReference type="EMBL" id="PEOG01000054">
    <property type="protein sequence ID" value="PIM51758.1"/>
    <property type="molecule type" value="Genomic_DNA"/>
</dbReference>
<evidence type="ECO:0000313" key="4">
    <source>
        <dbReference type="EMBL" id="PIM51758.1"/>
    </source>
</evidence>
<sequence length="212" mass="22204">MPATTDVLPASIAFTVALAAITGEPLVAGAAAIAIRPALDGDLAAITRIYNESLPPLPAPLPGLDARAGGRPVLGSCLPQLPADGLANWMASHRANGRPLWVAQAGVEVVGWLSLLGFADRPACMPAAEVAIYIASGWRGCGIGRRLLSHAQAEAPLWHIDRLMAFIWHDNAASLALFRAQGFSAWGRLPGIVWADAKIRDMVILGRVLGAD</sequence>
<dbReference type="Pfam" id="PF00583">
    <property type="entry name" value="Acetyltransf_1"/>
    <property type="match status" value="1"/>
</dbReference>
<evidence type="ECO:0000259" key="3">
    <source>
        <dbReference type="PROSITE" id="PS51186"/>
    </source>
</evidence>
<comment type="caution">
    <text evidence="4">The sequence shown here is derived from an EMBL/GenBank/DDBJ whole genome shotgun (WGS) entry which is preliminary data.</text>
</comment>
<dbReference type="InterPro" id="IPR016181">
    <property type="entry name" value="Acyl_CoA_acyltransferase"/>
</dbReference>
<accession>A0A2G9C5T9</accession>